<gene>
    <name evidence="2" type="ORF">C3F40_17585</name>
</gene>
<dbReference type="AlphaFoldDB" id="A0A6D0BU68"/>
<reference evidence="2 3" key="1">
    <citation type="journal article" date="2018" name="MBio">
        <title>Genomic Analysis of Hospital Plumbing Reveals Diverse Reservoir of Bacterial Plasmids Conferring Carbapenem Resistance.</title>
        <authorList>
            <consortium name="NISC Comparative Sequencing Program"/>
            <person name="Weingarten R.A."/>
            <person name="Johnson R.C."/>
            <person name="Conlan S."/>
            <person name="Ramsburg A.M."/>
            <person name="Dekker J.P."/>
            <person name="Lau A.F."/>
            <person name="Khil P."/>
            <person name="Odom R.T."/>
            <person name="Deming C."/>
            <person name="Park M."/>
            <person name="Thomas P.J."/>
            <person name="Henderson D.K."/>
            <person name="Palmore T.N."/>
            <person name="Segre J.A."/>
            <person name="Frank K.M."/>
        </authorList>
    </citation>
    <scope>NUCLEOTIDE SEQUENCE [LARGE SCALE GENOMIC DNA]</scope>
    <source>
        <strain evidence="2 3">ECONIH4</strain>
    </source>
</reference>
<evidence type="ECO:0000313" key="3">
    <source>
        <dbReference type="Proteomes" id="UP000239554"/>
    </source>
</evidence>
<evidence type="ECO:0000256" key="1">
    <source>
        <dbReference type="SAM" id="MobiDB-lite"/>
    </source>
</evidence>
<dbReference type="Proteomes" id="UP000239554">
    <property type="component" value="Chromosome"/>
</dbReference>
<dbReference type="RefSeq" id="WP_053092046.1">
    <property type="nucleotide sequence ID" value="NZ_CP026399.1"/>
</dbReference>
<name>A0A6D0BU68_ECOLX</name>
<protein>
    <submittedName>
        <fullName evidence="2">Uncharacterized protein</fullName>
    </submittedName>
</protein>
<feature type="region of interest" description="Disordered" evidence="1">
    <location>
        <begin position="64"/>
        <end position="84"/>
    </location>
</feature>
<proteinExistence type="predicted"/>
<accession>A0A6D0BU68</accession>
<dbReference type="EMBL" id="CP026399">
    <property type="protein sequence ID" value="AUY03410.1"/>
    <property type="molecule type" value="Genomic_DNA"/>
</dbReference>
<sequence>MNTETSQKMTYQEREALKGFTDKRALQGDTQSLQMTLRMIAHWMRQPAEIGFTEYATHWTAAQAGRDDGNHSTAAMAEQWPLREEMKISPGGSDYMRKYL</sequence>
<evidence type="ECO:0000313" key="2">
    <source>
        <dbReference type="EMBL" id="AUY03410.1"/>
    </source>
</evidence>
<organism evidence="2 3">
    <name type="scientific">Escherichia coli</name>
    <dbReference type="NCBI Taxonomy" id="562"/>
    <lineage>
        <taxon>Bacteria</taxon>
        <taxon>Pseudomonadati</taxon>
        <taxon>Pseudomonadota</taxon>
        <taxon>Gammaproteobacteria</taxon>
        <taxon>Enterobacterales</taxon>
        <taxon>Enterobacteriaceae</taxon>
        <taxon>Escherichia</taxon>
    </lineage>
</organism>